<keyword evidence="1" id="KW-0812">Transmembrane</keyword>
<keyword evidence="1" id="KW-1133">Transmembrane helix</keyword>
<feature type="transmembrane region" description="Helical" evidence="1">
    <location>
        <begin position="18"/>
        <end position="35"/>
    </location>
</feature>
<keyword evidence="3" id="KW-1185">Reference proteome</keyword>
<organism evidence="2 3">
    <name type="scientific">Flavobacterium album</name>
    <dbReference type="NCBI Taxonomy" id="2175091"/>
    <lineage>
        <taxon>Bacteria</taxon>
        <taxon>Pseudomonadati</taxon>
        <taxon>Bacteroidota</taxon>
        <taxon>Flavobacteriia</taxon>
        <taxon>Flavobacteriales</taxon>
        <taxon>Flavobacteriaceae</taxon>
        <taxon>Flavobacterium</taxon>
    </lineage>
</organism>
<dbReference type="Proteomes" id="UP000244929">
    <property type="component" value="Chromosome"/>
</dbReference>
<name>A0A2S1R1J2_9FLAO</name>
<gene>
    <name evidence="2" type="ORF">HYN59_15630</name>
</gene>
<evidence type="ECO:0000256" key="1">
    <source>
        <dbReference type="SAM" id="Phobius"/>
    </source>
</evidence>
<dbReference type="EMBL" id="CP029186">
    <property type="protein sequence ID" value="AWH86449.1"/>
    <property type="molecule type" value="Genomic_DNA"/>
</dbReference>
<proteinExistence type="predicted"/>
<protein>
    <submittedName>
        <fullName evidence="2">Uncharacterized protein</fullName>
    </submittedName>
</protein>
<keyword evidence="1" id="KW-0472">Membrane</keyword>
<evidence type="ECO:0000313" key="3">
    <source>
        <dbReference type="Proteomes" id="UP000244929"/>
    </source>
</evidence>
<sequence length="261" mass="30558">MIRGFFYGESQPKRKRKFAIAIFTASISIFMIFPFDEEYIATKQVMLGKATMNFDFIELADYINEKFCVKPVNIIYDLIDDGATPRLQICLELEKEALLFKDAMLNFDREKQNIVAEKFREMIESGSMRGDNCSSSSYPLDAYSADSLFVYFSAFKPVAQMEFNESVLPQEVAALKQKLGNNVIWEIIPKFTGVTFFVYTDKQVREYEDSAEMQRWAAAYFDILEKYDEFGYFEKESFGVFLDSKENFDKNYDSNWNYYFS</sequence>
<reference evidence="2 3" key="1">
    <citation type="submission" date="2018-04" db="EMBL/GenBank/DDBJ databases">
        <title>Genome sequencing of Flavobacterium sp. HYN0059.</title>
        <authorList>
            <person name="Yi H."/>
            <person name="Baek C."/>
        </authorList>
    </citation>
    <scope>NUCLEOTIDE SEQUENCE [LARGE SCALE GENOMIC DNA]</scope>
    <source>
        <strain evidence="2 3">HYN0059</strain>
    </source>
</reference>
<dbReference type="AlphaFoldDB" id="A0A2S1R1J2"/>
<dbReference type="KEGG" id="falb:HYN59_15630"/>
<evidence type="ECO:0000313" key="2">
    <source>
        <dbReference type="EMBL" id="AWH86449.1"/>
    </source>
</evidence>
<accession>A0A2S1R1J2</accession>